<dbReference type="Proteomes" id="UP000240527">
    <property type="component" value="Chromosome"/>
</dbReference>
<feature type="transmembrane region" description="Helical" evidence="1">
    <location>
        <begin position="21"/>
        <end position="45"/>
    </location>
</feature>
<accession>A0ABM6TFA9</accession>
<feature type="transmembrane region" description="Helical" evidence="1">
    <location>
        <begin position="77"/>
        <end position="97"/>
    </location>
</feature>
<feature type="transmembrane region" description="Helical" evidence="1">
    <location>
        <begin position="109"/>
        <end position="130"/>
    </location>
</feature>
<keyword evidence="3" id="KW-1185">Reference proteome</keyword>
<dbReference type="RefSeq" id="WP_013078719.1">
    <property type="nucleotide sequence ID" value="NZ_CP027850.1"/>
</dbReference>
<name>A0ABM6TFA9_9CAUL</name>
<dbReference type="Pfam" id="PF10067">
    <property type="entry name" value="DUF2306"/>
    <property type="match status" value="1"/>
</dbReference>
<feature type="transmembrane region" description="Helical" evidence="1">
    <location>
        <begin position="244"/>
        <end position="269"/>
    </location>
</feature>
<dbReference type="EMBL" id="CP027850">
    <property type="protein sequence ID" value="AVQ01814.1"/>
    <property type="molecule type" value="Genomic_DNA"/>
</dbReference>
<evidence type="ECO:0000313" key="3">
    <source>
        <dbReference type="Proteomes" id="UP000240527"/>
    </source>
</evidence>
<reference evidence="2 3" key="1">
    <citation type="journal article" date="2015" name="Biotechnol. Bioeng.">
        <title>Genome sequence and phenotypic characterization of Caulobacter segnis.</title>
        <authorList>
            <person name="Patel S."/>
            <person name="Fletcher B."/>
            <person name="Scott D.C."/>
            <person name="Ely B."/>
        </authorList>
    </citation>
    <scope>NUCLEOTIDE SEQUENCE [LARGE SCALE GENOMIC DNA]</scope>
    <source>
        <strain evidence="2 3">TK0059</strain>
    </source>
</reference>
<keyword evidence="1" id="KW-1133">Transmembrane helix</keyword>
<proteinExistence type="predicted"/>
<keyword evidence="1" id="KW-0812">Transmembrane</keyword>
<feature type="transmembrane region" description="Helical" evidence="1">
    <location>
        <begin position="214"/>
        <end position="232"/>
    </location>
</feature>
<gene>
    <name evidence="2" type="ORF">B7G68_08090</name>
</gene>
<feature type="transmembrane region" description="Helical" evidence="1">
    <location>
        <begin position="136"/>
        <end position="161"/>
    </location>
</feature>
<dbReference type="InterPro" id="IPR018750">
    <property type="entry name" value="DUF2306_membrane"/>
</dbReference>
<sequence length="273" mass="29574">MSSNEIPAREAGVDARSVLRWAASTWFAVAVAGQAAFIYFILAFYGTRTASGRFAAWNDKPLITGYVQGDHTGNAMFAAHVLLAAVVTLAGLAQLVPPLRRAAPGLHRWTGRTFLVVACFLALGGAWMAIARGSYLSVISAVAILLDAALILTFAVLAWRAALARRFDQHRRWAMRTFMVVSGVWFLRVGLMGWIVVNGRPIGMTKRMDGPADIVLTFGSYLIPLAILELYFAAERSSRPALKLAVSTLIFASTAYVAAGIYGAIVMMWGPYL</sequence>
<organism evidence="2 3">
    <name type="scientific">Caulobacter segnis</name>
    <dbReference type="NCBI Taxonomy" id="88688"/>
    <lineage>
        <taxon>Bacteria</taxon>
        <taxon>Pseudomonadati</taxon>
        <taxon>Pseudomonadota</taxon>
        <taxon>Alphaproteobacteria</taxon>
        <taxon>Caulobacterales</taxon>
        <taxon>Caulobacteraceae</taxon>
        <taxon>Caulobacter</taxon>
    </lineage>
</organism>
<keyword evidence="1" id="KW-0472">Membrane</keyword>
<evidence type="ECO:0000313" key="2">
    <source>
        <dbReference type="EMBL" id="AVQ01814.1"/>
    </source>
</evidence>
<protein>
    <submittedName>
        <fullName evidence="2">DUF2306 domain-containing protein</fullName>
    </submittedName>
</protein>
<evidence type="ECO:0000256" key="1">
    <source>
        <dbReference type="SAM" id="Phobius"/>
    </source>
</evidence>
<feature type="transmembrane region" description="Helical" evidence="1">
    <location>
        <begin position="173"/>
        <end position="194"/>
    </location>
</feature>